<evidence type="ECO:0000256" key="1">
    <source>
        <dbReference type="ARBA" id="ARBA00001941"/>
    </source>
</evidence>
<dbReference type="GO" id="GO:0008237">
    <property type="term" value="F:metallopeptidase activity"/>
    <property type="evidence" value="ECO:0007669"/>
    <property type="project" value="UniProtKB-KW"/>
</dbReference>
<dbReference type="SUPFAM" id="SSF144052">
    <property type="entry name" value="Thermophilic metalloprotease-like"/>
    <property type="match status" value="1"/>
</dbReference>
<dbReference type="EMBL" id="CP066308">
    <property type="protein sequence ID" value="QQE76050.1"/>
    <property type="molecule type" value="Genomic_DNA"/>
</dbReference>
<dbReference type="PANTHER" id="PTHR34448">
    <property type="entry name" value="AMINOPEPTIDASE"/>
    <property type="match status" value="1"/>
</dbReference>
<organism evidence="10 11">
    <name type="scientific">Brevibacillus composti</name>
    <dbReference type="NCBI Taxonomy" id="2796470"/>
    <lineage>
        <taxon>Bacteria</taxon>
        <taxon>Bacillati</taxon>
        <taxon>Bacillota</taxon>
        <taxon>Bacilli</taxon>
        <taxon>Bacillales</taxon>
        <taxon>Paenibacillaceae</taxon>
        <taxon>Brevibacillus</taxon>
    </lineage>
</organism>
<keyword evidence="5 10" id="KW-0031">Aminopeptidase</keyword>
<evidence type="ECO:0000256" key="8">
    <source>
        <dbReference type="ARBA" id="ARBA00022801"/>
    </source>
</evidence>
<sequence>MKDPRLEELARNLVTYSVRVQPGENVLIHAIGHTPELVEALVREIYRAKGNPFVQLIDPRIKRELAMQCTEEQLMLMAESETALMRKMDAYIGIRAADNINELADVPADRMSMFSRLYERPVLNVRVPETKWVVLRYPNPSMAQLANMSTDAFEQFYFRVCNLDYSKMNEAMDSLVELMNRTDRVRIVGPGTDLSFSIKDIPAVKCAGLRNIPDGEVYTAPVRDSVQGVITHNAPTPYNGFTFEQVCLHFEQGRIVKATANDTERLNAILDTDEGARYIGEFAIGVNPYIQNPMKDILFDEKIDGSFHFTPGQCYKEAYNGNQSSVHWDMVSIQRPEWGGGEIWFDDVLIRKDGRFVLPELTCLNPENLGS</sequence>
<evidence type="ECO:0000256" key="6">
    <source>
        <dbReference type="ARBA" id="ARBA00022670"/>
    </source>
</evidence>
<dbReference type="Proteomes" id="UP000595847">
    <property type="component" value="Chromosome"/>
</dbReference>
<dbReference type="AlphaFoldDB" id="A0A7T5JQD9"/>
<comment type="cofactor">
    <cofactor evidence="2">
        <name>Mg(2+)</name>
        <dbReference type="ChEBI" id="CHEBI:18420"/>
    </cofactor>
</comment>
<accession>A0A7T5JQD9</accession>
<dbReference type="InterPro" id="IPR052170">
    <property type="entry name" value="M29_Exopeptidase"/>
</dbReference>
<evidence type="ECO:0000256" key="2">
    <source>
        <dbReference type="ARBA" id="ARBA00001946"/>
    </source>
</evidence>
<dbReference type="InterPro" id="IPR000787">
    <property type="entry name" value="Peptidase_M29"/>
</dbReference>
<dbReference type="PANTHER" id="PTHR34448:SF1">
    <property type="entry name" value="BLL6088 PROTEIN"/>
    <property type="match status" value="1"/>
</dbReference>
<evidence type="ECO:0000256" key="5">
    <source>
        <dbReference type="ARBA" id="ARBA00022438"/>
    </source>
</evidence>
<keyword evidence="7" id="KW-0479">Metal-binding</keyword>
<evidence type="ECO:0000256" key="9">
    <source>
        <dbReference type="ARBA" id="ARBA00023049"/>
    </source>
</evidence>
<proteinExistence type="inferred from homology"/>
<reference evidence="10 11" key="1">
    <citation type="submission" date="2020-12" db="EMBL/GenBank/DDBJ databases">
        <title>strain FJAT-54423T represents a novel species of the genus Brevibacillus.</title>
        <authorList>
            <person name="Tang R."/>
        </authorList>
    </citation>
    <scope>NUCLEOTIDE SEQUENCE [LARGE SCALE GENOMIC DNA]</scope>
    <source>
        <strain evidence="10 11">FJAT-54423</strain>
    </source>
</reference>
<dbReference type="KEGG" id="bcop:JD108_09395"/>
<name>A0A7T5JQD9_9BACL</name>
<evidence type="ECO:0000256" key="3">
    <source>
        <dbReference type="ARBA" id="ARBA00001947"/>
    </source>
</evidence>
<dbReference type="GO" id="GO:0004177">
    <property type="term" value="F:aminopeptidase activity"/>
    <property type="evidence" value="ECO:0007669"/>
    <property type="project" value="UniProtKB-KW"/>
</dbReference>
<evidence type="ECO:0000256" key="7">
    <source>
        <dbReference type="ARBA" id="ARBA00022723"/>
    </source>
</evidence>
<keyword evidence="8" id="KW-0378">Hydrolase</keyword>
<keyword evidence="9" id="KW-0482">Metalloprotease</keyword>
<comment type="cofactor">
    <cofactor evidence="1">
        <name>Co(2+)</name>
        <dbReference type="ChEBI" id="CHEBI:48828"/>
    </cofactor>
</comment>
<evidence type="ECO:0000256" key="4">
    <source>
        <dbReference type="ARBA" id="ARBA00008236"/>
    </source>
</evidence>
<comment type="similarity">
    <text evidence="4">Belongs to the peptidase M29 family.</text>
</comment>
<evidence type="ECO:0000313" key="11">
    <source>
        <dbReference type="Proteomes" id="UP000595847"/>
    </source>
</evidence>
<gene>
    <name evidence="10" type="ORF">JD108_09395</name>
</gene>
<evidence type="ECO:0000313" key="10">
    <source>
        <dbReference type="EMBL" id="QQE76050.1"/>
    </source>
</evidence>
<keyword evidence="6" id="KW-0645">Protease</keyword>
<dbReference type="GO" id="GO:0046872">
    <property type="term" value="F:metal ion binding"/>
    <property type="evidence" value="ECO:0007669"/>
    <property type="project" value="UniProtKB-KW"/>
</dbReference>
<dbReference type="GO" id="GO:0006508">
    <property type="term" value="P:proteolysis"/>
    <property type="evidence" value="ECO:0007669"/>
    <property type="project" value="UniProtKB-KW"/>
</dbReference>
<dbReference type="RefSeq" id="WP_198829559.1">
    <property type="nucleotide sequence ID" value="NZ_CP066308.1"/>
</dbReference>
<dbReference type="InterPro" id="IPR035097">
    <property type="entry name" value="M29_N-terminal"/>
</dbReference>
<protein>
    <submittedName>
        <fullName evidence="10">Aminopeptidase</fullName>
    </submittedName>
</protein>
<dbReference type="Pfam" id="PF02073">
    <property type="entry name" value="Peptidase_M29"/>
    <property type="match status" value="1"/>
</dbReference>
<comment type="cofactor">
    <cofactor evidence="3">
        <name>Zn(2+)</name>
        <dbReference type="ChEBI" id="CHEBI:29105"/>
    </cofactor>
</comment>
<dbReference type="Gene3D" id="3.40.1830.10">
    <property type="entry name" value="Thermophilic metalloprotease (M29)"/>
    <property type="match status" value="1"/>
</dbReference>